<dbReference type="EMBL" id="DOEK01000028">
    <property type="protein sequence ID" value="HBP29941.1"/>
    <property type="molecule type" value="Genomic_DNA"/>
</dbReference>
<protein>
    <submittedName>
        <fullName evidence="5">C4-dicarboxylate ABC transporter</fullName>
    </submittedName>
</protein>
<evidence type="ECO:0000256" key="1">
    <source>
        <dbReference type="ARBA" id="ARBA00009023"/>
    </source>
</evidence>
<dbReference type="InterPro" id="IPR018389">
    <property type="entry name" value="DctP_fam"/>
</dbReference>
<dbReference type="Proteomes" id="UP000264036">
    <property type="component" value="Unassembled WGS sequence"/>
</dbReference>
<dbReference type="FunFam" id="3.40.190.170:FF:000001">
    <property type="entry name" value="TRAP dicarboxylate transporter, DctP subunit"/>
    <property type="match status" value="1"/>
</dbReference>
<keyword evidence="3 4" id="KW-0732">Signal</keyword>
<dbReference type="AlphaFoldDB" id="A0A356LH84"/>
<dbReference type="GO" id="GO:0015740">
    <property type="term" value="P:C4-dicarboxylate transport"/>
    <property type="evidence" value="ECO:0007669"/>
    <property type="project" value="TreeGrafter"/>
</dbReference>
<feature type="chain" id="PRO_5016891786" evidence="4">
    <location>
        <begin position="27"/>
        <end position="334"/>
    </location>
</feature>
<feature type="signal peptide" evidence="4">
    <location>
        <begin position="1"/>
        <end position="26"/>
    </location>
</feature>
<sequence>MKFAPMRIINALGMSVALAFSASALAADKPIVIKFSHVVAANTPKGQGAQKFKEVAEKLLPGKVQVQVFPNSQLFGDGKELEALLLGDVQLIAPSLSKFDRYTKKVQLFDLPFLFDDMAAVDRFQQSDKGKELLDSMKDRGLQGLAYWHNGMKELSTNKAQLQRPDDVKGLKFRIQASDVLEAQFRALGANPQKLAFSEVYQALQTGVVDGQENTWSNIYSQKFHEVQKTIAETNHGVIDYMVVTNAKWWDGLPEDIRAGLEKAMAEATTFANGKAAELNEQDKQRIIDAKKAQVVQLSKEDVAVWRTAMEPVWKKFEADIGADLIKAAQEANQ</sequence>
<dbReference type="SUPFAM" id="SSF53850">
    <property type="entry name" value="Periplasmic binding protein-like II"/>
    <property type="match status" value="1"/>
</dbReference>
<evidence type="ECO:0000313" key="6">
    <source>
        <dbReference type="Proteomes" id="UP000264036"/>
    </source>
</evidence>
<keyword evidence="2" id="KW-0813">Transport</keyword>
<accession>A0A356LH84</accession>
<dbReference type="GO" id="GO:0030288">
    <property type="term" value="C:outer membrane-bounded periplasmic space"/>
    <property type="evidence" value="ECO:0007669"/>
    <property type="project" value="InterPro"/>
</dbReference>
<comment type="caution">
    <text evidence="5">The sequence shown here is derived from an EMBL/GenBank/DDBJ whole genome shotgun (WGS) entry which is preliminary data.</text>
</comment>
<gene>
    <name evidence="5" type="ORF">DD666_11060</name>
</gene>
<dbReference type="InterPro" id="IPR038404">
    <property type="entry name" value="TRAP_DctP_sf"/>
</dbReference>
<dbReference type="NCBIfam" id="TIGR00787">
    <property type="entry name" value="dctP"/>
    <property type="match status" value="1"/>
</dbReference>
<dbReference type="Gene3D" id="3.40.190.170">
    <property type="entry name" value="Bacterial extracellular solute-binding protein, family 7"/>
    <property type="match status" value="1"/>
</dbReference>
<dbReference type="NCBIfam" id="NF037995">
    <property type="entry name" value="TRAP_S1"/>
    <property type="match status" value="1"/>
</dbReference>
<organism evidence="5 6">
    <name type="scientific">Advenella kashmirensis</name>
    <dbReference type="NCBI Taxonomy" id="310575"/>
    <lineage>
        <taxon>Bacteria</taxon>
        <taxon>Pseudomonadati</taxon>
        <taxon>Pseudomonadota</taxon>
        <taxon>Betaproteobacteria</taxon>
        <taxon>Burkholderiales</taxon>
        <taxon>Alcaligenaceae</taxon>
    </lineage>
</organism>
<dbReference type="InterPro" id="IPR004682">
    <property type="entry name" value="TRAP_DctP"/>
</dbReference>
<dbReference type="PANTHER" id="PTHR33376:SF7">
    <property type="entry name" value="C4-DICARBOXYLATE-BINDING PROTEIN DCTB"/>
    <property type="match status" value="1"/>
</dbReference>
<dbReference type="GO" id="GO:0055085">
    <property type="term" value="P:transmembrane transport"/>
    <property type="evidence" value="ECO:0007669"/>
    <property type="project" value="InterPro"/>
</dbReference>
<dbReference type="PANTHER" id="PTHR33376">
    <property type="match status" value="1"/>
</dbReference>
<dbReference type="Pfam" id="PF03480">
    <property type="entry name" value="DctP"/>
    <property type="match status" value="1"/>
</dbReference>
<comment type="similarity">
    <text evidence="1">Belongs to the bacterial solute-binding protein 7 family.</text>
</comment>
<reference evidence="5 6" key="1">
    <citation type="journal article" date="2018" name="Nat. Biotechnol.">
        <title>A standardized bacterial taxonomy based on genome phylogeny substantially revises the tree of life.</title>
        <authorList>
            <person name="Parks D.H."/>
            <person name="Chuvochina M."/>
            <person name="Waite D.W."/>
            <person name="Rinke C."/>
            <person name="Skarshewski A."/>
            <person name="Chaumeil P.A."/>
            <person name="Hugenholtz P."/>
        </authorList>
    </citation>
    <scope>NUCLEOTIDE SEQUENCE [LARGE SCALE GENOMIC DNA]</scope>
    <source>
        <strain evidence="5">UBA10707</strain>
    </source>
</reference>
<proteinExistence type="inferred from homology"/>
<evidence type="ECO:0000256" key="4">
    <source>
        <dbReference type="SAM" id="SignalP"/>
    </source>
</evidence>
<name>A0A356LH84_9BURK</name>
<dbReference type="CDD" id="cd13674">
    <property type="entry name" value="PBP2_TRAP_SBP_like_1"/>
    <property type="match status" value="1"/>
</dbReference>
<dbReference type="PIRSF" id="PIRSF006470">
    <property type="entry name" value="DctB"/>
    <property type="match status" value="1"/>
</dbReference>
<evidence type="ECO:0000256" key="2">
    <source>
        <dbReference type="ARBA" id="ARBA00022448"/>
    </source>
</evidence>
<evidence type="ECO:0000313" key="5">
    <source>
        <dbReference type="EMBL" id="HBP29941.1"/>
    </source>
</evidence>
<evidence type="ECO:0000256" key="3">
    <source>
        <dbReference type="ARBA" id="ARBA00022729"/>
    </source>
</evidence>